<dbReference type="OrthoDB" id="298939at2759"/>
<accession>A0A9P3UUI2</accession>
<feature type="region of interest" description="Disordered" evidence="1">
    <location>
        <begin position="625"/>
        <end position="648"/>
    </location>
</feature>
<dbReference type="AlphaFoldDB" id="A0A9P3UUI2"/>
<feature type="compositionally biased region" description="Pro residues" evidence="1">
    <location>
        <begin position="836"/>
        <end position="847"/>
    </location>
</feature>
<evidence type="ECO:0000256" key="1">
    <source>
        <dbReference type="SAM" id="MobiDB-lite"/>
    </source>
</evidence>
<feature type="compositionally biased region" description="Basic and acidic residues" evidence="1">
    <location>
        <begin position="764"/>
        <end position="774"/>
    </location>
</feature>
<feature type="region of interest" description="Disordered" evidence="1">
    <location>
        <begin position="733"/>
        <end position="887"/>
    </location>
</feature>
<evidence type="ECO:0000313" key="3">
    <source>
        <dbReference type="Proteomes" id="UP001063166"/>
    </source>
</evidence>
<sequence>MTLAHPIFVAGKFISGKMEMECRADKGLGIGIMMVELFASQELTSRDHSATSTFLHSRRLFQGPGLPPSNAVQAHPLPGDPPLPPNYHQARRGISTFLFRIPLPSSAPSSISFGNDLARVRYEARATVGVVWKGEKTLVTCKREIDVVESYEDDFSRVDPEGVVVGEFGKIWVQGKIVGGIAIAGESACVELQVKNHSNKKNTGLTLKLSRELVLPGLKPGEPSPLQLSDVLTTVPFRGPDYVIHPGAEGVASLVFDVPKHARGVRGGTLEGDESEGPTSESLFAIRCTVGITINMGIGTKDIHLDIPVPVFHPAALPEPTEYPLAPYNNPCAAPVAPSAPYIQAPYAYPALPVSPPLPAAYIDPVQNQVWLPPPQSHTPQLNGHHHVSPPIDGTQPQYYFPPPPHIQVPAHILPRPLSAGPTPNDPFQSNGPSIGMGPAPLPSSQHLLASFGDMEPEEGKGERASRVPASPTTSGRRAIPASYTPVQPARQPNEAHLRNLPPASLAIAAPARNDCSLAPVVHSPRPFLSPKRSFDNSVPKSERVEQLERMAEEVAKTTADLSLDLPKAAEPRDLKQEDPQTNNVLAESNINKTLPIPPAPTKKVKENGDATQDRRTRIDEYFAESSASAVPESKAPPTPLAAVTPVKLPSKPKSSEYLAQLHPYPHSRGQAESGLDALERRLLAEVGTRKMDVGNERRPAWSVVGVQPINIPAKEVPPDALNDSAISSLTLAGAGEVERGREGGGDVDGDGEVAGGGALLELDGDHDSDERTHRAARSSASGGSRKTSKGERGERGRKKVKRKDKDGEGHATKSKKKTAASKGKVAAWLGTLNPEVPPMDEVPPSPDLGSKSPPFLDHSDLLPAADAEVARPRETSATRASGRGDEAKMEIRPNLFATDAAVVEEARHVADIWSSSSPAADVPAKSPPRSNDRADPVLKDVSPVLPLISPAPRTQSIRTDRRVSPPSLAGALDVLGAKHHNVGASKAPTSVPAKSSPPNKVINRVSHVCPCSPLSPIRKSNMTFDLHGWAGRQSDRYHGYLGSWRPGCEIQANRRYPTNSA</sequence>
<dbReference type="EMBL" id="BRPK01000018">
    <property type="protein sequence ID" value="GLB44770.1"/>
    <property type="molecule type" value="Genomic_DNA"/>
</dbReference>
<feature type="compositionally biased region" description="Basic and acidic residues" evidence="1">
    <location>
        <begin position="568"/>
        <end position="579"/>
    </location>
</feature>
<dbReference type="InterPro" id="IPR014752">
    <property type="entry name" value="Arrestin-like_C"/>
</dbReference>
<feature type="region of interest" description="Disordered" evidence="1">
    <location>
        <begin position="912"/>
        <end position="939"/>
    </location>
</feature>
<dbReference type="Proteomes" id="UP001063166">
    <property type="component" value="Unassembled WGS sequence"/>
</dbReference>
<proteinExistence type="predicted"/>
<reference evidence="2" key="1">
    <citation type="submission" date="2022-07" db="EMBL/GenBank/DDBJ databases">
        <title>The genome of Lyophyllum shimeji provides insight into the initial evolution of ectomycorrhizal fungal genome.</title>
        <authorList>
            <person name="Kobayashi Y."/>
            <person name="Shibata T."/>
            <person name="Hirakawa H."/>
            <person name="Shigenobu S."/>
            <person name="Nishiyama T."/>
            <person name="Yamada A."/>
            <person name="Hasebe M."/>
            <person name="Kawaguchi M."/>
        </authorList>
    </citation>
    <scope>NUCLEOTIDE SEQUENCE</scope>
    <source>
        <strain evidence="2">AT787</strain>
    </source>
</reference>
<gene>
    <name evidence="2" type="ORF">LshimejAT787_1801070</name>
</gene>
<evidence type="ECO:0008006" key="4">
    <source>
        <dbReference type="Google" id="ProtNLM"/>
    </source>
</evidence>
<dbReference type="Gene3D" id="2.60.40.640">
    <property type="match status" value="1"/>
</dbReference>
<organism evidence="2 3">
    <name type="scientific">Lyophyllum shimeji</name>
    <name type="common">Hon-shimeji</name>
    <name type="synonym">Tricholoma shimeji</name>
    <dbReference type="NCBI Taxonomy" id="47721"/>
    <lineage>
        <taxon>Eukaryota</taxon>
        <taxon>Fungi</taxon>
        <taxon>Dikarya</taxon>
        <taxon>Basidiomycota</taxon>
        <taxon>Agaricomycotina</taxon>
        <taxon>Agaricomycetes</taxon>
        <taxon>Agaricomycetidae</taxon>
        <taxon>Agaricales</taxon>
        <taxon>Tricholomatineae</taxon>
        <taxon>Lyophyllaceae</taxon>
        <taxon>Lyophyllum</taxon>
    </lineage>
</organism>
<feature type="region of interest" description="Disordered" evidence="1">
    <location>
        <begin position="559"/>
        <end position="613"/>
    </location>
</feature>
<evidence type="ECO:0000313" key="2">
    <source>
        <dbReference type="EMBL" id="GLB44770.1"/>
    </source>
</evidence>
<protein>
    <recommendedName>
        <fullName evidence="4">Arrestin-like N-terminal domain-containing protein</fullName>
    </recommendedName>
</protein>
<feature type="region of interest" description="Disordered" evidence="1">
    <location>
        <begin position="947"/>
        <end position="966"/>
    </location>
</feature>
<comment type="caution">
    <text evidence="2">The sequence shown here is derived from an EMBL/GenBank/DDBJ whole genome shotgun (WGS) entry which is preliminary data.</text>
</comment>
<name>A0A9P3UUI2_LYOSH</name>
<feature type="compositionally biased region" description="Basic and acidic residues" evidence="1">
    <location>
        <begin position="869"/>
        <end position="887"/>
    </location>
</feature>
<feature type="compositionally biased region" description="Polar residues" evidence="1">
    <location>
        <begin position="580"/>
        <end position="593"/>
    </location>
</feature>
<feature type="region of interest" description="Disordered" evidence="1">
    <location>
        <begin position="417"/>
        <end position="494"/>
    </location>
</feature>
<feature type="compositionally biased region" description="Basic and acidic residues" evidence="1">
    <location>
        <begin position="604"/>
        <end position="613"/>
    </location>
</feature>
<keyword evidence="3" id="KW-1185">Reference proteome</keyword>